<reference evidence="6 7" key="1">
    <citation type="journal article" date="2011" name="Stand. Genomic Sci.">
        <title>Complete genome sequence of Syntrophobotulus glycolicus type strain (FlGlyR).</title>
        <authorList>
            <person name="Han C."/>
            <person name="Mwirichia R."/>
            <person name="Chertkov O."/>
            <person name="Held B."/>
            <person name="Lapidus A."/>
            <person name="Nolan M."/>
            <person name="Lucas S."/>
            <person name="Hammon N."/>
            <person name="Deshpande S."/>
            <person name="Cheng J.F."/>
            <person name="Tapia R."/>
            <person name="Goodwin L."/>
            <person name="Pitluck S."/>
            <person name="Huntemann M."/>
            <person name="Liolios K."/>
            <person name="Ivanova N."/>
            <person name="Pagani I."/>
            <person name="Mavromatis K."/>
            <person name="Ovchinikova G."/>
            <person name="Pati A."/>
            <person name="Chen A."/>
            <person name="Palaniappan K."/>
            <person name="Land M."/>
            <person name="Hauser L."/>
            <person name="Brambilla E.M."/>
            <person name="Rohde M."/>
            <person name="Spring S."/>
            <person name="Sikorski J."/>
            <person name="Goker M."/>
            <person name="Woyke T."/>
            <person name="Bristow J."/>
            <person name="Eisen J.A."/>
            <person name="Markowitz V."/>
            <person name="Hugenholtz P."/>
            <person name="Kyrpides N.C."/>
            <person name="Klenk H.P."/>
            <person name="Detter J.C."/>
        </authorList>
    </citation>
    <scope>NUCLEOTIDE SEQUENCE [LARGE SCALE GENOMIC DNA]</scope>
    <source>
        <strain evidence="7">DSM 8271 / FlGlyR</strain>
    </source>
</reference>
<dbReference type="GO" id="GO:0045892">
    <property type="term" value="P:negative regulation of DNA-templated transcription"/>
    <property type="evidence" value="ECO:0007669"/>
    <property type="project" value="UniProtKB-ARBA"/>
</dbReference>
<proteinExistence type="predicted"/>
<dbReference type="InterPro" id="IPR001647">
    <property type="entry name" value="HTH_TetR"/>
</dbReference>
<protein>
    <submittedName>
        <fullName evidence="6">Regulatory protein TetR</fullName>
    </submittedName>
</protein>
<dbReference type="PRINTS" id="PR00455">
    <property type="entry name" value="HTHTETR"/>
</dbReference>
<dbReference type="RefSeq" id="WP_013625734.1">
    <property type="nucleotide sequence ID" value="NC_015172.1"/>
</dbReference>
<dbReference type="SUPFAM" id="SSF48498">
    <property type="entry name" value="Tetracyclin repressor-like, C-terminal domain"/>
    <property type="match status" value="1"/>
</dbReference>
<dbReference type="EMBL" id="CP002547">
    <property type="protein sequence ID" value="ADY56869.1"/>
    <property type="molecule type" value="Genomic_DNA"/>
</dbReference>
<dbReference type="PANTHER" id="PTHR43479">
    <property type="entry name" value="ACREF/ENVCD OPERON REPRESSOR-RELATED"/>
    <property type="match status" value="1"/>
</dbReference>
<evidence type="ECO:0000259" key="5">
    <source>
        <dbReference type="PROSITE" id="PS50977"/>
    </source>
</evidence>
<sequence length="194" mass="22021">MGREERKIQILKAAVRVFFQQGFERARIEEIAGAAGIGKGTVYEYFPSKQQLFDETMLFAANIFIQEMKESMDGAETIKDKIIAFARYQTSFIHKHSPVLKILCSSQVKAREMGAAILQQNARLTQLWREVLQKAKAEKELKEGLNEELAAAVIIGTINQYCNKSVIFQQENPETILYEEVADMIFHGINGTSR</sequence>
<dbReference type="InterPro" id="IPR009057">
    <property type="entry name" value="Homeodomain-like_sf"/>
</dbReference>
<dbReference type="InterPro" id="IPR050624">
    <property type="entry name" value="HTH-type_Tx_Regulator"/>
</dbReference>
<organism evidence="6 7">
    <name type="scientific">Syntrophobotulus glycolicus (strain DSM 8271 / FlGlyR)</name>
    <dbReference type="NCBI Taxonomy" id="645991"/>
    <lineage>
        <taxon>Bacteria</taxon>
        <taxon>Bacillati</taxon>
        <taxon>Bacillota</taxon>
        <taxon>Clostridia</taxon>
        <taxon>Eubacteriales</taxon>
        <taxon>Desulfitobacteriaceae</taxon>
        <taxon>Syntrophobotulus</taxon>
    </lineage>
</organism>
<dbReference type="PROSITE" id="PS50977">
    <property type="entry name" value="HTH_TETR_2"/>
    <property type="match status" value="1"/>
</dbReference>
<evidence type="ECO:0000256" key="3">
    <source>
        <dbReference type="ARBA" id="ARBA00023163"/>
    </source>
</evidence>
<evidence type="ECO:0000256" key="2">
    <source>
        <dbReference type="ARBA" id="ARBA00023125"/>
    </source>
</evidence>
<dbReference type="SUPFAM" id="SSF46689">
    <property type="entry name" value="Homeodomain-like"/>
    <property type="match status" value="1"/>
</dbReference>
<dbReference type="Pfam" id="PF00440">
    <property type="entry name" value="TetR_N"/>
    <property type="match status" value="1"/>
</dbReference>
<dbReference type="Gene3D" id="1.10.10.60">
    <property type="entry name" value="Homeodomain-like"/>
    <property type="match status" value="1"/>
</dbReference>
<keyword evidence="1" id="KW-0805">Transcription regulation</keyword>
<evidence type="ECO:0000256" key="4">
    <source>
        <dbReference type="PROSITE-ProRule" id="PRU00335"/>
    </source>
</evidence>
<feature type="domain" description="HTH tetR-type" evidence="5">
    <location>
        <begin position="4"/>
        <end position="64"/>
    </location>
</feature>
<dbReference type="PANTHER" id="PTHR43479:SF11">
    <property type="entry name" value="ACREF_ENVCD OPERON REPRESSOR-RELATED"/>
    <property type="match status" value="1"/>
</dbReference>
<keyword evidence="3" id="KW-0804">Transcription</keyword>
<reference evidence="7" key="2">
    <citation type="submission" date="2011-02" db="EMBL/GenBank/DDBJ databases">
        <title>The complete genome of Syntrophobotulus glycolicus DSM 8271.</title>
        <authorList>
            <person name="Lucas S."/>
            <person name="Copeland A."/>
            <person name="Lapidus A."/>
            <person name="Bruce D."/>
            <person name="Goodwin L."/>
            <person name="Pitluck S."/>
            <person name="Kyrpides N."/>
            <person name="Mavromatis K."/>
            <person name="Pagani I."/>
            <person name="Ivanova N."/>
            <person name="Mikhailova N."/>
            <person name="Chertkov O."/>
            <person name="Held B."/>
            <person name="Detter J.C."/>
            <person name="Tapia R."/>
            <person name="Han C."/>
            <person name="Land M."/>
            <person name="Hauser L."/>
            <person name="Markowitz V."/>
            <person name="Cheng J.-F."/>
            <person name="Hugenholtz P."/>
            <person name="Woyke T."/>
            <person name="Wu D."/>
            <person name="Spring S."/>
            <person name="Schroeder M."/>
            <person name="Brambilla E."/>
            <person name="Klenk H.-P."/>
            <person name="Eisen J.A."/>
        </authorList>
    </citation>
    <scope>NUCLEOTIDE SEQUENCE [LARGE SCALE GENOMIC DNA]</scope>
    <source>
        <strain evidence="7">DSM 8271 / FlGlyR</strain>
    </source>
</reference>
<evidence type="ECO:0000256" key="1">
    <source>
        <dbReference type="ARBA" id="ARBA00023015"/>
    </source>
</evidence>
<dbReference type="Proteomes" id="UP000007488">
    <property type="component" value="Chromosome"/>
</dbReference>
<dbReference type="KEGG" id="sgy:Sgly_2590"/>
<dbReference type="AlphaFoldDB" id="F0SWM9"/>
<feature type="DNA-binding region" description="H-T-H motif" evidence="4">
    <location>
        <begin position="27"/>
        <end position="46"/>
    </location>
</feature>
<keyword evidence="7" id="KW-1185">Reference proteome</keyword>
<dbReference type="FunFam" id="1.10.10.60:FF:000141">
    <property type="entry name" value="TetR family transcriptional regulator"/>
    <property type="match status" value="1"/>
</dbReference>
<accession>F0SWM9</accession>
<keyword evidence="2 4" id="KW-0238">DNA-binding</keyword>
<dbReference type="STRING" id="645991.Sgly_2590"/>
<name>F0SWM9_SYNGF</name>
<evidence type="ECO:0000313" key="6">
    <source>
        <dbReference type="EMBL" id="ADY56869.1"/>
    </source>
</evidence>
<dbReference type="GO" id="GO:0003677">
    <property type="term" value="F:DNA binding"/>
    <property type="evidence" value="ECO:0007669"/>
    <property type="project" value="UniProtKB-UniRule"/>
</dbReference>
<dbReference type="Gene3D" id="1.10.357.10">
    <property type="entry name" value="Tetracycline Repressor, domain 2"/>
    <property type="match status" value="1"/>
</dbReference>
<dbReference type="InterPro" id="IPR036271">
    <property type="entry name" value="Tet_transcr_reg_TetR-rel_C_sf"/>
</dbReference>
<dbReference type="eggNOG" id="COG1309">
    <property type="taxonomic scope" value="Bacteria"/>
</dbReference>
<dbReference type="HOGENOM" id="CLU_069356_12_2_9"/>
<gene>
    <name evidence="6" type="ordered locus">Sgly_2590</name>
</gene>
<evidence type="ECO:0000313" key="7">
    <source>
        <dbReference type="Proteomes" id="UP000007488"/>
    </source>
</evidence>